<dbReference type="Proteomes" id="UP000266426">
    <property type="component" value="Unassembled WGS sequence"/>
</dbReference>
<proteinExistence type="predicted"/>
<evidence type="ECO:0000313" key="2">
    <source>
        <dbReference type="Proteomes" id="UP000266426"/>
    </source>
</evidence>
<accession>A0A3A4RGW7</accession>
<reference evidence="1 2" key="1">
    <citation type="journal article" date="2017" name="ISME J.">
        <title>Energy and carbon metabolisms in a deep terrestrial subsurface fluid microbial community.</title>
        <authorList>
            <person name="Momper L."/>
            <person name="Jungbluth S.P."/>
            <person name="Lee M.D."/>
            <person name="Amend J.P."/>
        </authorList>
    </citation>
    <scope>NUCLEOTIDE SEQUENCE [LARGE SCALE GENOMIC DNA]</scope>
    <source>
        <strain evidence="1">SURF_26</strain>
    </source>
</reference>
<gene>
    <name evidence="1" type="ORF">C4541_00005</name>
</gene>
<organism evidence="1 2">
    <name type="scientific">Candidatus Auribacter fodinae</name>
    <dbReference type="NCBI Taxonomy" id="2093366"/>
    <lineage>
        <taxon>Bacteria</taxon>
        <taxon>Pseudomonadati</taxon>
        <taxon>Candidatus Auribacterota</taxon>
        <taxon>Candidatus Auribacteria</taxon>
        <taxon>Candidatus Auribacterales</taxon>
        <taxon>Candidatus Auribacteraceae</taxon>
        <taxon>Candidatus Auribacter</taxon>
    </lineage>
</organism>
<name>A0A3A4RGW7_9BACT</name>
<dbReference type="EMBL" id="QZJZ01000001">
    <property type="protein sequence ID" value="RJP62377.1"/>
    <property type="molecule type" value="Genomic_DNA"/>
</dbReference>
<sequence length="83" mass="9244">MKRSLFSVLAIGLVLSLTIFAVKSYSCDTCGCSAQEPEKHEMEIHDKELGIQSEEEMNMEEEMVPAIIEETTGDEGTESQTEE</sequence>
<dbReference type="AlphaFoldDB" id="A0A3A4RGW7"/>
<evidence type="ECO:0000313" key="1">
    <source>
        <dbReference type="EMBL" id="RJP62377.1"/>
    </source>
</evidence>
<protein>
    <submittedName>
        <fullName evidence="1">Uncharacterized protein</fullName>
    </submittedName>
</protein>
<comment type="caution">
    <text evidence="1">The sequence shown here is derived from an EMBL/GenBank/DDBJ whole genome shotgun (WGS) entry which is preliminary data.</text>
</comment>